<proteinExistence type="predicted"/>
<dbReference type="EMBL" id="ML005385">
    <property type="protein sequence ID" value="RKP18716.1"/>
    <property type="molecule type" value="Genomic_DNA"/>
</dbReference>
<name>A0A075B5B4_ROZAC</name>
<feature type="coiled-coil region" evidence="1">
    <location>
        <begin position="128"/>
        <end position="167"/>
    </location>
</feature>
<keyword evidence="4" id="KW-1185">Reference proteome</keyword>
<dbReference type="AlphaFoldDB" id="A0A075B5B4"/>
<keyword evidence="1" id="KW-0175">Coiled coil</keyword>
<reference evidence="2 4" key="1">
    <citation type="journal article" date="2013" name="Curr. Biol.">
        <title>Shared signatures of parasitism and phylogenomics unite Cryptomycota and microsporidia.</title>
        <authorList>
            <person name="James T.Y."/>
            <person name="Pelin A."/>
            <person name="Bonen L."/>
            <person name="Ahrendt S."/>
            <person name="Sain D."/>
            <person name="Corradi N."/>
            <person name="Stajich J.E."/>
        </authorList>
    </citation>
    <scope>NUCLEOTIDE SEQUENCE [LARGE SCALE GENOMIC DNA]</scope>
    <source>
        <strain evidence="2 4">CSF55</strain>
        <strain evidence="2 4">CSF55</strain>
    </source>
</reference>
<gene>
    <name evidence="2" type="ORF">O9G_004460</name>
    <name evidence="3" type="ORF">ROZALSC1DRAFT_29617</name>
</gene>
<dbReference type="Proteomes" id="UP000281549">
    <property type="component" value="Unassembled WGS sequence"/>
</dbReference>
<evidence type="ECO:0000313" key="4">
    <source>
        <dbReference type="Proteomes" id="UP000030755"/>
    </source>
</evidence>
<evidence type="ECO:0000313" key="2">
    <source>
        <dbReference type="EMBL" id="EPZ37049.1"/>
    </source>
</evidence>
<evidence type="ECO:0000256" key="1">
    <source>
        <dbReference type="SAM" id="Coils"/>
    </source>
</evidence>
<reference evidence="3" key="3">
    <citation type="submission" date="2018-08" db="EMBL/GenBank/DDBJ databases">
        <title>Leveraging single-cell genomics to expand the Fungal Tree of Life.</title>
        <authorList>
            <consortium name="DOE Joint Genome Institute"/>
            <person name="Ahrendt S.R."/>
            <person name="Quandt C.A."/>
            <person name="Ciobanu D."/>
            <person name="Clum A."/>
            <person name="Salamov A."/>
            <person name="Andreopoulos B."/>
            <person name="Cheng J.-F."/>
            <person name="Woyke T."/>
            <person name="Pelin A."/>
            <person name="Henrissat B."/>
            <person name="Reynolds N."/>
            <person name="Benny G.L."/>
            <person name="Smith M.E."/>
            <person name="James T.Y."/>
            <person name="Grigoriev I.V."/>
        </authorList>
    </citation>
    <scope>NUCLEOTIDE SEQUENCE</scope>
    <source>
        <strain evidence="3">CSF55</strain>
    </source>
</reference>
<evidence type="ECO:0000313" key="3">
    <source>
        <dbReference type="EMBL" id="RKP18716.1"/>
    </source>
</evidence>
<reference evidence="5" key="2">
    <citation type="journal article" date="2018" name="Nat. Microbiol.">
        <title>Leveraging single-cell genomics to expand the fungal tree of life.</title>
        <authorList>
            <person name="Ahrendt S.R."/>
            <person name="Quandt C.A."/>
            <person name="Ciobanu D."/>
            <person name="Clum A."/>
            <person name="Salamov A."/>
            <person name="Andreopoulos B."/>
            <person name="Cheng J.F."/>
            <person name="Woyke T."/>
            <person name="Pelin A."/>
            <person name="Henrissat B."/>
            <person name="Reynolds N.K."/>
            <person name="Benny G.L."/>
            <person name="Smith M.E."/>
            <person name="James T.Y."/>
            <person name="Grigoriev I.V."/>
        </authorList>
    </citation>
    <scope>NUCLEOTIDE SEQUENCE [LARGE SCALE GENOMIC DNA]</scope>
    <source>
        <strain evidence="5">CSF55</strain>
    </source>
</reference>
<dbReference type="EMBL" id="KE560361">
    <property type="protein sequence ID" value="EPZ37049.1"/>
    <property type="molecule type" value="Genomic_DNA"/>
</dbReference>
<protein>
    <submittedName>
        <fullName evidence="2">Uncharacterized protein</fullName>
    </submittedName>
</protein>
<dbReference type="HOGENOM" id="CLU_1256669_0_0_1"/>
<evidence type="ECO:0000313" key="5">
    <source>
        <dbReference type="Proteomes" id="UP000281549"/>
    </source>
</evidence>
<sequence>METEEYRIRKRRQTIKWRRKVRKSAKERRLRMKLFSETVDKQIEEWNKIQAVFREKEAALKLEEEDIKREFKIVNKRRIDILRDIRKLRILSQLRSVRVERYKVKYHRDDSMIEQETTEFNKLNDELRIELKTELKRVEREIGNLNNRRLEVEKKKMRMNLDRENRKPVMDKDMFIAKIRISWDVYRCDKGTFNCSGLTSDPMEPDPPCDDYWKLRLIKK</sequence>
<dbReference type="Proteomes" id="UP000030755">
    <property type="component" value="Unassembled WGS sequence"/>
</dbReference>
<accession>A0A075B5B4</accession>
<organism evidence="2 4">
    <name type="scientific">Rozella allomycis (strain CSF55)</name>
    <dbReference type="NCBI Taxonomy" id="988480"/>
    <lineage>
        <taxon>Eukaryota</taxon>
        <taxon>Fungi</taxon>
        <taxon>Fungi incertae sedis</taxon>
        <taxon>Cryptomycota</taxon>
        <taxon>Cryptomycota incertae sedis</taxon>
        <taxon>Rozella</taxon>
    </lineage>
</organism>